<keyword evidence="2" id="KW-1185">Reference proteome</keyword>
<sequence>DGTSDHVGIVEKTEGSTVYTVEGNSSDAVNKRSYDINNGTIMGYGIL</sequence>
<dbReference type="RefSeq" id="WP_349056674.1">
    <property type="nucleotide sequence ID" value="NZ_JBBMEJ010000008.1"/>
</dbReference>
<name>A0ABV1BEC0_9FIRM</name>
<accession>A0ABV1BEC0</accession>
<comment type="caution">
    <text evidence="1">The sequence shown here is derived from an EMBL/GenBank/DDBJ whole genome shotgun (WGS) entry which is preliminary data.</text>
</comment>
<organism evidence="1 2">
    <name type="scientific">Blautia aquisgranensis</name>
    <dbReference type="NCBI Taxonomy" id="3133153"/>
    <lineage>
        <taxon>Bacteria</taxon>
        <taxon>Bacillati</taxon>
        <taxon>Bacillota</taxon>
        <taxon>Clostridia</taxon>
        <taxon>Lachnospirales</taxon>
        <taxon>Lachnospiraceae</taxon>
        <taxon>Blautia</taxon>
    </lineage>
</organism>
<evidence type="ECO:0000313" key="1">
    <source>
        <dbReference type="EMBL" id="MEQ2370984.1"/>
    </source>
</evidence>
<dbReference type="Proteomes" id="UP001473063">
    <property type="component" value="Unassembled WGS sequence"/>
</dbReference>
<dbReference type="EMBL" id="JBBMEJ010000008">
    <property type="protein sequence ID" value="MEQ2370984.1"/>
    <property type="molecule type" value="Genomic_DNA"/>
</dbReference>
<evidence type="ECO:0000313" key="2">
    <source>
        <dbReference type="Proteomes" id="UP001473063"/>
    </source>
</evidence>
<gene>
    <name evidence="1" type="ORF">WMO28_08510</name>
</gene>
<reference evidence="1 2" key="1">
    <citation type="submission" date="2024-03" db="EMBL/GenBank/DDBJ databases">
        <title>Human intestinal bacterial collection.</title>
        <authorList>
            <person name="Pauvert C."/>
            <person name="Hitch T.C.A."/>
            <person name="Clavel T."/>
        </authorList>
    </citation>
    <scope>NUCLEOTIDE SEQUENCE [LARGE SCALE GENOMIC DNA]</scope>
    <source>
        <strain evidence="1 2">CLA-JM-H16</strain>
    </source>
</reference>
<proteinExistence type="predicted"/>
<feature type="non-terminal residue" evidence="1">
    <location>
        <position position="1"/>
    </location>
</feature>
<protein>
    <submittedName>
        <fullName evidence="1">CHAP domain-containing protein</fullName>
    </submittedName>
</protein>